<evidence type="ECO:0000256" key="1">
    <source>
        <dbReference type="SAM" id="Phobius"/>
    </source>
</evidence>
<keyword evidence="2" id="KW-0496">Mitochondrion</keyword>
<name>A0A101LZL2_PICGL</name>
<organism evidence="2">
    <name type="scientific">Picea glauca</name>
    <name type="common">White spruce</name>
    <name type="synonym">Pinus glauca</name>
    <dbReference type="NCBI Taxonomy" id="3330"/>
    <lineage>
        <taxon>Eukaryota</taxon>
        <taxon>Viridiplantae</taxon>
        <taxon>Streptophyta</taxon>
        <taxon>Embryophyta</taxon>
        <taxon>Tracheophyta</taxon>
        <taxon>Spermatophyta</taxon>
        <taxon>Pinopsida</taxon>
        <taxon>Pinidae</taxon>
        <taxon>Conifers I</taxon>
        <taxon>Pinales</taxon>
        <taxon>Pinaceae</taxon>
        <taxon>Picea</taxon>
    </lineage>
</organism>
<proteinExistence type="predicted"/>
<protein>
    <submittedName>
        <fullName evidence="2">Uncharacterized protein</fullName>
    </submittedName>
</protein>
<keyword evidence="1" id="KW-0472">Membrane</keyword>
<sequence>MVKRMLDSYIHRVLSRAGEGHRVYIHGKHKGQRQFTIRIRLIIMDLASVLVVYFELVNVQVSSRGTGLLSQVSKSKAVLNDY</sequence>
<accession>A0A101LZL2</accession>
<dbReference type="EMBL" id="LKAM01000006">
    <property type="protein sequence ID" value="KUM48195.1"/>
    <property type="molecule type" value="Genomic_DNA"/>
</dbReference>
<comment type="caution">
    <text evidence="2">The sequence shown here is derived from an EMBL/GenBank/DDBJ whole genome shotgun (WGS) entry which is preliminary data.</text>
</comment>
<geneLocation type="mitochondrion" evidence="2"/>
<dbReference type="AlphaFoldDB" id="A0A101LZL2"/>
<feature type="transmembrane region" description="Helical" evidence="1">
    <location>
        <begin position="37"/>
        <end position="54"/>
    </location>
</feature>
<gene>
    <name evidence="2" type="ORF">ABT39_MTgene5192</name>
</gene>
<keyword evidence="1" id="KW-1133">Transmembrane helix</keyword>
<evidence type="ECO:0000313" key="2">
    <source>
        <dbReference type="EMBL" id="KUM48195.1"/>
    </source>
</evidence>
<keyword evidence="1" id="KW-0812">Transmembrane</keyword>
<reference evidence="2" key="1">
    <citation type="journal article" date="2015" name="Genome Biol. Evol.">
        <title>Organellar Genomes of White Spruce (Picea glauca): Assembly and Annotation.</title>
        <authorList>
            <person name="Jackman S.D."/>
            <person name="Warren R.L."/>
            <person name="Gibb E.A."/>
            <person name="Vandervalk B.P."/>
            <person name="Mohamadi H."/>
            <person name="Chu J."/>
            <person name="Raymond A."/>
            <person name="Pleasance S."/>
            <person name="Coope R."/>
            <person name="Wildung M.R."/>
            <person name="Ritland C.E."/>
            <person name="Bousquet J."/>
            <person name="Jones S.J."/>
            <person name="Bohlmann J."/>
            <person name="Birol I."/>
        </authorList>
    </citation>
    <scope>NUCLEOTIDE SEQUENCE [LARGE SCALE GENOMIC DNA]</scope>
    <source>
        <tissue evidence="2">Flushing bud</tissue>
    </source>
</reference>